<dbReference type="SUPFAM" id="SSF56349">
    <property type="entry name" value="DNA breaking-rejoining enzymes"/>
    <property type="match status" value="1"/>
</dbReference>
<reference evidence="2 3" key="1">
    <citation type="journal article" date="2018" name="Elife">
        <title>Firefly genomes illuminate parallel origins of bioluminescence in beetles.</title>
        <authorList>
            <person name="Fallon T.R."/>
            <person name="Lower S.E."/>
            <person name="Chang C.H."/>
            <person name="Bessho-Uehara M."/>
            <person name="Martin G.J."/>
            <person name="Bewick A.J."/>
            <person name="Behringer M."/>
            <person name="Debat H.J."/>
            <person name="Wong I."/>
            <person name="Day J.C."/>
            <person name="Suvorov A."/>
            <person name="Silva C.J."/>
            <person name="Stanger-Hall K.F."/>
            <person name="Hall D.W."/>
            <person name="Schmitz R.J."/>
            <person name="Nelson D.R."/>
            <person name="Lewis S.M."/>
            <person name="Shigenobu S."/>
            <person name="Bybee S.M."/>
            <person name="Larracuente A.M."/>
            <person name="Oba Y."/>
            <person name="Weng J.K."/>
        </authorList>
    </citation>
    <scope>NUCLEOTIDE SEQUENCE [LARGE SCALE GENOMIC DNA]</scope>
    <source>
        <strain evidence="2">1611_PpyrPB1</strain>
        <tissue evidence="2">Whole body</tissue>
    </source>
</reference>
<sequence>MFIGGMSTLVAEINDLVNNKDADNIPCSSLLPEKSKMRYNQLYDAFAKWCSAKDIKKTTENVMMAYFMERSEVLKSPASLWSEYSMLKLTISIQQNEDISKFKRLKAFLKRKNDGYQPRTSKIFKREEIEKFIAEAPDEIYLLMKIVAIMGVVGACHTGELHKIKFKDIDLKDDVAIVRILETRNTIRRSFIITNNSEGSSDWLKLLQTYMKLRPYNAVDERLFFRYERGRCVNQVVGRNTISKVPREIAKYLKLDNVYEYTGRAFRKSSATFLSNVYDTFARSRCRSSNTIVKSVTSQSTRSDISAIGKDLEMNAFENITQEFQNSNDTQKSITFSCEDSRHSLSQESDISQGRCDSDYKYVMDDSEIHLTNEITHSPIPVKLEHRSDEESTNESTPSILTDVIIPNKKVNEARPSVFKNDSDLFFKMVAAKVRRFSPYHKNLIETKIFSLVQEMELEQIQQQQ</sequence>
<dbReference type="InterPro" id="IPR013762">
    <property type="entry name" value="Integrase-like_cat_sf"/>
</dbReference>
<dbReference type="GO" id="GO:0006310">
    <property type="term" value="P:DNA recombination"/>
    <property type="evidence" value="ECO:0007669"/>
    <property type="project" value="UniProtKB-KW"/>
</dbReference>
<evidence type="ECO:0000313" key="2">
    <source>
        <dbReference type="EMBL" id="KAB0801811.1"/>
    </source>
</evidence>
<dbReference type="EMBL" id="VVIM01000002">
    <property type="protein sequence ID" value="KAB0801811.1"/>
    <property type="molecule type" value="Genomic_DNA"/>
</dbReference>
<gene>
    <name evidence="2" type="ORF">PPYR_03997</name>
</gene>
<dbReference type="GO" id="GO:0003677">
    <property type="term" value="F:DNA binding"/>
    <property type="evidence" value="ECO:0007669"/>
    <property type="project" value="InterPro"/>
</dbReference>
<dbReference type="Gene3D" id="1.10.443.10">
    <property type="entry name" value="Intergrase catalytic core"/>
    <property type="match status" value="1"/>
</dbReference>
<keyword evidence="1" id="KW-0233">DNA recombination</keyword>
<dbReference type="GO" id="GO:0015074">
    <property type="term" value="P:DNA integration"/>
    <property type="evidence" value="ECO:0007669"/>
    <property type="project" value="InterPro"/>
</dbReference>
<evidence type="ECO:0000313" key="3">
    <source>
        <dbReference type="Proteomes" id="UP000327044"/>
    </source>
</evidence>
<comment type="caution">
    <text evidence="2">The sequence shown here is derived from an EMBL/GenBank/DDBJ whole genome shotgun (WGS) entry which is preliminary data.</text>
</comment>
<dbReference type="AlphaFoldDB" id="A0A5N4AWU4"/>
<dbReference type="InterPro" id="IPR011010">
    <property type="entry name" value="DNA_brk_join_enz"/>
</dbReference>
<proteinExistence type="predicted"/>
<accession>A0A5N4AWU4</accession>
<evidence type="ECO:0000256" key="1">
    <source>
        <dbReference type="ARBA" id="ARBA00023172"/>
    </source>
</evidence>
<dbReference type="OrthoDB" id="7776589at2759"/>
<protein>
    <submittedName>
        <fullName evidence="2">Uncharacterized protein</fullName>
    </submittedName>
</protein>
<name>A0A5N4AWU4_PHOPY</name>
<dbReference type="InParanoid" id="A0A5N4AWU4"/>
<dbReference type="Proteomes" id="UP000327044">
    <property type="component" value="Unassembled WGS sequence"/>
</dbReference>
<keyword evidence="3" id="KW-1185">Reference proteome</keyword>
<organism evidence="2 3">
    <name type="scientific">Photinus pyralis</name>
    <name type="common">Common eastern firefly</name>
    <name type="synonym">Lampyris pyralis</name>
    <dbReference type="NCBI Taxonomy" id="7054"/>
    <lineage>
        <taxon>Eukaryota</taxon>
        <taxon>Metazoa</taxon>
        <taxon>Ecdysozoa</taxon>
        <taxon>Arthropoda</taxon>
        <taxon>Hexapoda</taxon>
        <taxon>Insecta</taxon>
        <taxon>Pterygota</taxon>
        <taxon>Neoptera</taxon>
        <taxon>Endopterygota</taxon>
        <taxon>Coleoptera</taxon>
        <taxon>Polyphaga</taxon>
        <taxon>Elateriformia</taxon>
        <taxon>Elateroidea</taxon>
        <taxon>Lampyridae</taxon>
        <taxon>Lampyrinae</taxon>
        <taxon>Photinus</taxon>
    </lineage>
</organism>